<name>A0A855YAB1_9BACL</name>
<dbReference type="SUPFAM" id="SSF54001">
    <property type="entry name" value="Cysteine proteinases"/>
    <property type="match status" value="1"/>
</dbReference>
<evidence type="ECO:0000313" key="3">
    <source>
        <dbReference type="EMBL" id="RAJ00910.1"/>
    </source>
</evidence>
<dbReference type="Pfam" id="PF05257">
    <property type="entry name" value="CHAP"/>
    <property type="match status" value="1"/>
</dbReference>
<evidence type="ECO:0000259" key="1">
    <source>
        <dbReference type="Pfam" id="PF05257"/>
    </source>
</evidence>
<keyword evidence="5" id="KW-1185">Reference proteome</keyword>
<accession>A0A855YAB1</accession>
<reference evidence="2 4" key="1">
    <citation type="submission" date="2018-05" db="EMBL/GenBank/DDBJ databases">
        <title>Freshwater and sediment microbial communities from various areas in North America, analyzing microbe dynamics in response to fracking.</title>
        <authorList>
            <person name="Lamendella R."/>
        </authorList>
    </citation>
    <scope>NUCLEOTIDE SEQUENCE [LARGE SCALE GENOMIC DNA]</scope>
    <source>
        <strain evidence="2 4">DB-3</strain>
        <strain evidence="3 5">NG-13</strain>
    </source>
</reference>
<dbReference type="SUPFAM" id="SSF109604">
    <property type="entry name" value="HD-domain/PDEase-like"/>
    <property type="match status" value="1"/>
</dbReference>
<dbReference type="EMBL" id="QLLI01000002">
    <property type="protein sequence ID" value="RAJ00910.1"/>
    <property type="molecule type" value="Genomic_DNA"/>
</dbReference>
<feature type="domain" description="Peptidase C51" evidence="1">
    <location>
        <begin position="230"/>
        <end position="324"/>
    </location>
</feature>
<dbReference type="EMBL" id="QGTZ01000006">
    <property type="protein sequence ID" value="PWW39942.1"/>
    <property type="molecule type" value="Genomic_DNA"/>
</dbReference>
<dbReference type="Proteomes" id="UP000247078">
    <property type="component" value="Unassembled WGS sequence"/>
</dbReference>
<organism evidence="2 4">
    <name type="scientific">Paenibacillus pabuli</name>
    <dbReference type="NCBI Taxonomy" id="1472"/>
    <lineage>
        <taxon>Bacteria</taxon>
        <taxon>Bacillati</taxon>
        <taxon>Bacillota</taxon>
        <taxon>Bacilli</taxon>
        <taxon>Bacillales</taxon>
        <taxon>Paenibacillaceae</taxon>
        <taxon>Paenibacillus</taxon>
    </lineage>
</organism>
<dbReference type="AlphaFoldDB" id="A0A855YAB1"/>
<proteinExistence type="predicted"/>
<dbReference type="InterPro" id="IPR038765">
    <property type="entry name" value="Papain-like_cys_pep_sf"/>
</dbReference>
<evidence type="ECO:0000313" key="5">
    <source>
        <dbReference type="Proteomes" id="UP000248827"/>
    </source>
</evidence>
<evidence type="ECO:0000313" key="2">
    <source>
        <dbReference type="EMBL" id="PWW39942.1"/>
    </source>
</evidence>
<protein>
    <submittedName>
        <fullName evidence="2">CHAP domain-containing protein</fullName>
    </submittedName>
</protein>
<evidence type="ECO:0000313" key="4">
    <source>
        <dbReference type="Proteomes" id="UP000247078"/>
    </source>
</evidence>
<dbReference type="InterPro" id="IPR007921">
    <property type="entry name" value="CHAP_dom"/>
</dbReference>
<gene>
    <name evidence="3" type="ORF">DET54_102397</name>
    <name evidence="2" type="ORF">DET56_106328</name>
</gene>
<dbReference type="Gene3D" id="3.90.1720.10">
    <property type="entry name" value="endopeptidase domain like (from Nostoc punctiforme)"/>
    <property type="match status" value="1"/>
</dbReference>
<comment type="caution">
    <text evidence="2">The sequence shown here is derived from an EMBL/GenBank/DDBJ whole genome shotgun (WGS) entry which is preliminary data.</text>
</comment>
<dbReference type="Proteomes" id="UP000248827">
    <property type="component" value="Unassembled WGS sequence"/>
</dbReference>
<sequence length="366" mass="42129">MISEKKLKRVELVRALVLETLLTTVNTSKNEEALFNLFGVSSFASLLAIRRQQNSEIAAIAGLLHDFYFYKTGIKYFPGPNSADSVRPILRSTQIFTDEELSVILRSIFYQKDKHRVHGPYEEIIKDAILIQMYVQNPEDLFSDIEINRLQKGFVELGIPIEQVEVKCKSNRGTINKRTINRGTEDRRLNLAEIAEAVAGQRVMGIPEDEGYREICKYWPDSDIYKVLESNWCAAFVYHCCMQAGIILPIRYPNHSYRLAGVGAWLDWAQLPETNFLYQDGYQGFKPKRGDIVIFEKLLSDNSHDHIGIVLACEGNRLLVAEGNKDNKNFSSVFYRDREHCIYGYIRIDDSYQFHFNGEYKPIVSN</sequence>
<dbReference type="RefSeq" id="WP_244192854.1">
    <property type="nucleotide sequence ID" value="NZ_QGTZ01000006.1"/>
</dbReference>